<feature type="region of interest" description="Disordered" evidence="14">
    <location>
        <begin position="347"/>
        <end position="375"/>
    </location>
</feature>
<keyword evidence="3" id="KW-0963">Cytoplasm</keyword>
<evidence type="ECO:0000313" key="15">
    <source>
        <dbReference type="EMBL" id="MBY11081.1"/>
    </source>
</evidence>
<evidence type="ECO:0000256" key="9">
    <source>
        <dbReference type="ARBA" id="ARBA00038162"/>
    </source>
</evidence>
<comment type="subcellular location">
    <subcellularLocation>
        <location evidence="2">Cytoplasm</location>
    </subcellularLocation>
</comment>
<evidence type="ECO:0000256" key="5">
    <source>
        <dbReference type="ARBA" id="ARBA00022723"/>
    </source>
</evidence>
<comment type="catalytic activity">
    <reaction evidence="11">
        <text>[1,4-alpha-D-glucosyl](n)-L-tyrosyl-[glycogenin] + UDP-alpha-D-glucose = [1,4-alpha-D-glucosyl](n+1)-L-tyrosyl-[glycogenin] + UDP + H(+)</text>
        <dbReference type="Rhea" id="RHEA:56560"/>
        <dbReference type="Rhea" id="RHEA-COMP:14606"/>
        <dbReference type="Rhea" id="RHEA-COMP:14607"/>
        <dbReference type="ChEBI" id="CHEBI:15378"/>
        <dbReference type="ChEBI" id="CHEBI:58223"/>
        <dbReference type="ChEBI" id="CHEBI:58885"/>
        <dbReference type="ChEBI" id="CHEBI:140574"/>
        <dbReference type="EC" id="2.4.1.186"/>
    </reaction>
</comment>
<dbReference type="Pfam" id="PF01501">
    <property type="entry name" value="Glyco_transf_8"/>
    <property type="match status" value="1"/>
</dbReference>
<dbReference type="InterPro" id="IPR029044">
    <property type="entry name" value="Nucleotide-diphossugar_trans"/>
</dbReference>
<dbReference type="EC" id="2.4.1.186" evidence="10"/>
<evidence type="ECO:0000256" key="12">
    <source>
        <dbReference type="ARBA" id="ARBA00052293"/>
    </source>
</evidence>
<protein>
    <recommendedName>
        <fullName evidence="10">glycogenin glucosyltransferase</fullName>
        <ecNumber evidence="10">2.4.1.186</ecNumber>
    </recommendedName>
</protein>
<evidence type="ECO:0000256" key="6">
    <source>
        <dbReference type="ARBA" id="ARBA00023056"/>
    </source>
</evidence>
<evidence type="ECO:0000256" key="8">
    <source>
        <dbReference type="ARBA" id="ARBA00023211"/>
    </source>
</evidence>
<comment type="similarity">
    <text evidence="9">Belongs to the glycosyltransferase 8 family. Glycogenin subfamily.</text>
</comment>
<keyword evidence="7" id="KW-0325">Glycoprotein</keyword>
<comment type="cofactor">
    <cofactor evidence="1">
        <name>Mn(2+)</name>
        <dbReference type="ChEBI" id="CHEBI:29035"/>
    </cofactor>
</comment>
<dbReference type="Gene3D" id="3.90.550.10">
    <property type="entry name" value="Spore Coat Polysaccharide Biosynthesis Protein SpsA, Chain A"/>
    <property type="match status" value="1"/>
</dbReference>
<dbReference type="EMBL" id="GGLE01006955">
    <property type="protein sequence ID" value="MBY11081.1"/>
    <property type="molecule type" value="Transcribed_RNA"/>
</dbReference>
<dbReference type="InterPro" id="IPR050587">
    <property type="entry name" value="GNT1/Glycosyltrans_8"/>
</dbReference>
<evidence type="ECO:0000256" key="7">
    <source>
        <dbReference type="ARBA" id="ARBA00023180"/>
    </source>
</evidence>
<reference evidence="15" key="1">
    <citation type="submission" date="2018-03" db="EMBL/GenBank/DDBJ databases">
        <title>The relapsing fever spirochete Borrelia turicatae persists in the highly oxidative environment of its soft-bodied tick vector.</title>
        <authorList>
            <person name="Bourret T.J."/>
            <person name="Boyle W.K."/>
            <person name="Valenzuela J.G."/>
            <person name="Oliveira F."/>
            <person name="Lopez J.E."/>
        </authorList>
    </citation>
    <scope>NUCLEOTIDE SEQUENCE</scope>
    <source>
        <strain evidence="15">Kansas strain/isolate</strain>
        <tissue evidence="15">Salivary glands</tissue>
    </source>
</reference>
<sequence>MLDLVQEHLLEPSQPIVKSQAYVTMAGNDLTAMLCLVLGNSLRVTGTTRTLVVLVTDGVSPALRHLLSSVFNLVQSVRSLGTQGTTKLTLLEQPDIGVSFTKLHAWRLTQFSKCVFLDAATMMVQCCDELFEREELSAVPDIGWPDCFNSGVFVYVPCMETFWDLVSFAERQGSFDGGDQGLLNMYFRNWSSDINRRLPFIYNLMANVSYTYKPAFKQFGKNVKIVQFFGGYKPWNVKFHAPTGQMSPAAGVHPTFAQFVQFWLHIYARRVLPMFSQPLQEKARDSQYICALDLLQHFPSFLTSEPVVTLPTPSFRSHPKPIIYLPPSPRMPPEIVEAAQSIEANAKPEVHASSVSSVSEPSSEESGPSVPTDTGTEETFAEEVDMKQTRAEQATSVKQHAFVEDLSGMLAWEQGRADYMGEHRSDNIIARLDQLIKHSSTEQCVMIKD</sequence>
<evidence type="ECO:0000256" key="11">
    <source>
        <dbReference type="ARBA" id="ARBA00050886"/>
    </source>
</evidence>
<feature type="compositionally biased region" description="Low complexity" evidence="14">
    <location>
        <begin position="351"/>
        <end position="371"/>
    </location>
</feature>
<dbReference type="PANTHER" id="PTHR11183">
    <property type="entry name" value="GLYCOGENIN SUBFAMILY MEMBER"/>
    <property type="match status" value="1"/>
</dbReference>
<evidence type="ECO:0000256" key="1">
    <source>
        <dbReference type="ARBA" id="ARBA00001936"/>
    </source>
</evidence>
<evidence type="ECO:0000256" key="10">
    <source>
        <dbReference type="ARBA" id="ARBA00038934"/>
    </source>
</evidence>
<evidence type="ECO:0000256" key="13">
    <source>
        <dbReference type="ARBA" id="ARBA00057883"/>
    </source>
</evidence>
<dbReference type="SUPFAM" id="SSF53448">
    <property type="entry name" value="Nucleotide-diphospho-sugar transferases"/>
    <property type="match status" value="1"/>
</dbReference>
<proteinExistence type="inferred from homology"/>
<keyword evidence="5" id="KW-0479">Metal-binding</keyword>
<organism evidence="15">
    <name type="scientific">Ornithodoros turicata</name>
    <dbReference type="NCBI Taxonomy" id="34597"/>
    <lineage>
        <taxon>Eukaryota</taxon>
        <taxon>Metazoa</taxon>
        <taxon>Ecdysozoa</taxon>
        <taxon>Arthropoda</taxon>
        <taxon>Chelicerata</taxon>
        <taxon>Arachnida</taxon>
        <taxon>Acari</taxon>
        <taxon>Parasitiformes</taxon>
        <taxon>Ixodida</taxon>
        <taxon>Ixodoidea</taxon>
        <taxon>Argasidae</taxon>
        <taxon>Ornithodorinae</taxon>
        <taxon>Ornithodoros</taxon>
    </lineage>
</organism>
<comment type="catalytic activity">
    <reaction evidence="12">
        <text>L-tyrosyl-[glycogenin] + UDP-alpha-D-glucose = alpha-D-glucosyl-L-tyrosyl-[glycogenin] + UDP + H(+)</text>
        <dbReference type="Rhea" id="RHEA:23360"/>
        <dbReference type="Rhea" id="RHEA-COMP:14604"/>
        <dbReference type="Rhea" id="RHEA-COMP:14605"/>
        <dbReference type="ChEBI" id="CHEBI:15378"/>
        <dbReference type="ChEBI" id="CHEBI:46858"/>
        <dbReference type="ChEBI" id="CHEBI:58223"/>
        <dbReference type="ChEBI" id="CHEBI:58885"/>
        <dbReference type="ChEBI" id="CHEBI:140573"/>
        <dbReference type="EC" id="2.4.1.186"/>
    </reaction>
</comment>
<dbReference type="GO" id="GO:0046872">
    <property type="term" value="F:metal ion binding"/>
    <property type="evidence" value="ECO:0007669"/>
    <property type="project" value="UniProtKB-KW"/>
</dbReference>
<accession>A0A2R5LNJ9</accession>
<dbReference type="CDD" id="cd02537">
    <property type="entry name" value="GT8_Glycogenin"/>
    <property type="match status" value="1"/>
</dbReference>
<name>A0A2R5LNJ9_9ACAR</name>
<dbReference type="InterPro" id="IPR002495">
    <property type="entry name" value="Glyco_trans_8"/>
</dbReference>
<evidence type="ECO:0000256" key="14">
    <source>
        <dbReference type="SAM" id="MobiDB-lite"/>
    </source>
</evidence>
<evidence type="ECO:0000256" key="3">
    <source>
        <dbReference type="ARBA" id="ARBA00022490"/>
    </source>
</evidence>
<dbReference type="FunFam" id="3.90.550.10:FF:000092">
    <property type="entry name" value="Glycogenin 2"/>
    <property type="match status" value="1"/>
</dbReference>
<dbReference type="GO" id="GO:0008466">
    <property type="term" value="F:glycogenin glucosyltransferase activity"/>
    <property type="evidence" value="ECO:0007669"/>
    <property type="project" value="UniProtKB-EC"/>
</dbReference>
<keyword evidence="4 15" id="KW-0808">Transferase</keyword>
<dbReference type="GO" id="GO:0005978">
    <property type="term" value="P:glycogen biosynthetic process"/>
    <property type="evidence" value="ECO:0007669"/>
    <property type="project" value="UniProtKB-KW"/>
</dbReference>
<evidence type="ECO:0000256" key="4">
    <source>
        <dbReference type="ARBA" id="ARBA00022679"/>
    </source>
</evidence>
<keyword evidence="8" id="KW-0464">Manganese</keyword>
<dbReference type="GO" id="GO:0005737">
    <property type="term" value="C:cytoplasm"/>
    <property type="evidence" value="ECO:0007669"/>
    <property type="project" value="UniProtKB-SubCell"/>
</dbReference>
<keyword evidence="6" id="KW-0320">Glycogen biosynthesis</keyword>
<dbReference type="AlphaFoldDB" id="A0A2R5LNJ9"/>
<evidence type="ECO:0000256" key="2">
    <source>
        <dbReference type="ARBA" id="ARBA00004496"/>
    </source>
</evidence>
<comment type="function">
    <text evidence="13">Self-glucosylating initiator of glycogen synthesis. It catalyzes the formation of a short alpha (1,4)-glucosyl chain covalently attached via a glucose 1-O-tyrosyl linkage to internal tyrosine residues and these chains act as primers for the elongation reaction catalyzed by glycogen synthase.</text>
</comment>